<accession>A0ABX1CN99</accession>
<evidence type="ECO:0000256" key="4">
    <source>
        <dbReference type="ARBA" id="ARBA00023027"/>
    </source>
</evidence>
<dbReference type="PANTHER" id="PTHR35330">
    <property type="entry name" value="SIROHEME BIOSYNTHESIS PROTEIN MET8"/>
    <property type="match status" value="1"/>
</dbReference>
<evidence type="ECO:0000313" key="8">
    <source>
        <dbReference type="EMBL" id="NJR77800.1"/>
    </source>
</evidence>
<comment type="pathway">
    <text evidence="1">Porphyrin-containing compound metabolism; siroheme biosynthesis; sirohydrochlorin from precorrin-2: step 1/1.</text>
</comment>
<keyword evidence="4" id="KW-0520">NAD</keyword>
<protein>
    <recommendedName>
        <fullName evidence="2">precorrin-2 dehydrogenase</fullName>
        <ecNumber evidence="2">1.3.1.76</ecNumber>
    </recommendedName>
</protein>
<evidence type="ECO:0000256" key="3">
    <source>
        <dbReference type="ARBA" id="ARBA00023002"/>
    </source>
</evidence>
<dbReference type="PANTHER" id="PTHR35330:SF1">
    <property type="entry name" value="SIROHEME BIOSYNTHESIS PROTEIN MET8"/>
    <property type="match status" value="1"/>
</dbReference>
<dbReference type="SUPFAM" id="SSF75615">
    <property type="entry name" value="Siroheme synthase middle domains-like"/>
    <property type="match status" value="1"/>
</dbReference>
<evidence type="ECO:0000313" key="9">
    <source>
        <dbReference type="Proteomes" id="UP000732399"/>
    </source>
</evidence>
<evidence type="ECO:0000256" key="7">
    <source>
        <dbReference type="SAM" id="MobiDB-lite"/>
    </source>
</evidence>
<dbReference type="Pfam" id="PF13241">
    <property type="entry name" value="NAD_binding_7"/>
    <property type="match status" value="1"/>
</dbReference>
<feature type="compositionally biased region" description="Pro residues" evidence="7">
    <location>
        <begin position="49"/>
        <end position="60"/>
    </location>
</feature>
<evidence type="ECO:0000256" key="2">
    <source>
        <dbReference type="ARBA" id="ARBA00012400"/>
    </source>
</evidence>
<organism evidence="8 9">
    <name type="scientific">Sphingomonas corticis</name>
    <dbReference type="NCBI Taxonomy" id="2722791"/>
    <lineage>
        <taxon>Bacteria</taxon>
        <taxon>Pseudomonadati</taxon>
        <taxon>Pseudomonadota</taxon>
        <taxon>Alphaproteobacteria</taxon>
        <taxon>Sphingomonadales</taxon>
        <taxon>Sphingomonadaceae</taxon>
        <taxon>Sphingomonas</taxon>
    </lineage>
</organism>
<evidence type="ECO:0000256" key="6">
    <source>
        <dbReference type="ARBA" id="ARBA00047561"/>
    </source>
</evidence>
<proteinExistence type="predicted"/>
<dbReference type="Gene3D" id="3.30.160.110">
    <property type="entry name" value="Siroheme synthase, domain 2"/>
    <property type="match status" value="1"/>
</dbReference>
<keyword evidence="3" id="KW-0560">Oxidoreductase</keyword>
<dbReference type="SUPFAM" id="SSF51735">
    <property type="entry name" value="NAD(P)-binding Rossmann-fold domains"/>
    <property type="match status" value="1"/>
</dbReference>
<dbReference type="InterPro" id="IPR006367">
    <property type="entry name" value="Sirohaem_synthase_N"/>
</dbReference>
<dbReference type="NCBIfam" id="TIGR01470">
    <property type="entry name" value="cysG_Nterm"/>
    <property type="match status" value="1"/>
</dbReference>
<dbReference type="EC" id="1.3.1.76" evidence="2"/>
<keyword evidence="9" id="KW-1185">Reference proteome</keyword>
<keyword evidence="5" id="KW-0627">Porphyrin biosynthesis</keyword>
<feature type="region of interest" description="Disordered" evidence="7">
    <location>
        <begin position="44"/>
        <end position="66"/>
    </location>
</feature>
<evidence type="ECO:0000256" key="5">
    <source>
        <dbReference type="ARBA" id="ARBA00023244"/>
    </source>
</evidence>
<sequence length="269" mass="27918">MTLHSLPIFVRLEGRPVILVGSGESAEAKRRLLERAGAVVVEEDHPHPCHPAAPDGPLPSPGGRGRDARLAIVVDDDDAVARLKARGVLVNAVDRPELCDFTLPAIVDRAPVLVAIGTGGVSAGLAAALRQRLEAVLPAGLGRLAEALHAARAALRARFPDGGERRRAIAAALAPGGTLDPLASHDAPDPAAIGAAQDTRLVHVRLRSADPDDLTLREARWLASADLVTHRADVPAAILDRARADAARRATDAPPLAGADGLTVDVAFP</sequence>
<reference evidence="8 9" key="1">
    <citation type="submission" date="2020-03" db="EMBL/GenBank/DDBJ databases">
        <authorList>
            <person name="Wang L."/>
            <person name="He N."/>
            <person name="Li Y."/>
            <person name="Fang Y."/>
            <person name="Zhang F."/>
        </authorList>
    </citation>
    <scope>NUCLEOTIDE SEQUENCE [LARGE SCALE GENOMIC DNA]</scope>
    <source>
        <strain evidence="8 9">36D10-4-7</strain>
    </source>
</reference>
<evidence type="ECO:0000256" key="1">
    <source>
        <dbReference type="ARBA" id="ARBA00005010"/>
    </source>
</evidence>
<dbReference type="InterPro" id="IPR028161">
    <property type="entry name" value="Met8-like"/>
</dbReference>
<gene>
    <name evidence="8" type="ORF">HBH26_04105</name>
</gene>
<dbReference type="Proteomes" id="UP000732399">
    <property type="component" value="Unassembled WGS sequence"/>
</dbReference>
<dbReference type="EMBL" id="JAAVJH010000002">
    <property type="protein sequence ID" value="NJR77800.1"/>
    <property type="molecule type" value="Genomic_DNA"/>
</dbReference>
<name>A0ABX1CN99_9SPHN</name>
<dbReference type="Gene3D" id="3.40.50.720">
    <property type="entry name" value="NAD(P)-binding Rossmann-like Domain"/>
    <property type="match status" value="1"/>
</dbReference>
<dbReference type="RefSeq" id="WP_168133323.1">
    <property type="nucleotide sequence ID" value="NZ_JAAVJH010000002.1"/>
</dbReference>
<comment type="catalytic activity">
    <reaction evidence="6">
        <text>precorrin-2 + NAD(+) = sirohydrochlorin + NADH + 2 H(+)</text>
        <dbReference type="Rhea" id="RHEA:15613"/>
        <dbReference type="ChEBI" id="CHEBI:15378"/>
        <dbReference type="ChEBI" id="CHEBI:57540"/>
        <dbReference type="ChEBI" id="CHEBI:57945"/>
        <dbReference type="ChEBI" id="CHEBI:58351"/>
        <dbReference type="ChEBI" id="CHEBI:58827"/>
        <dbReference type="EC" id="1.3.1.76"/>
    </reaction>
</comment>
<dbReference type="InterPro" id="IPR036291">
    <property type="entry name" value="NAD(P)-bd_dom_sf"/>
</dbReference>
<comment type="caution">
    <text evidence="8">The sequence shown here is derived from an EMBL/GenBank/DDBJ whole genome shotgun (WGS) entry which is preliminary data.</text>
</comment>